<feature type="domain" description="Histidine kinase" evidence="16">
    <location>
        <begin position="234"/>
        <end position="432"/>
    </location>
</feature>
<dbReference type="Gene3D" id="1.10.287.130">
    <property type="match status" value="1"/>
</dbReference>
<dbReference type="Proteomes" id="UP001305521">
    <property type="component" value="Chromosome"/>
</dbReference>
<dbReference type="SMART" id="SM00387">
    <property type="entry name" value="HATPase_c"/>
    <property type="match status" value="1"/>
</dbReference>
<dbReference type="InterPro" id="IPR003660">
    <property type="entry name" value="HAMP_dom"/>
</dbReference>
<keyword evidence="14 15" id="KW-0472">Membrane</keyword>
<accession>A0ABZ0PDV0</accession>
<reference evidence="18 19" key="1">
    <citation type="submission" date="2023-11" db="EMBL/GenBank/DDBJ databases">
        <title>Arctic aerobic anoxygenic photoheterotroph Sediminicoccus rosea KRV36 adapts its photosynthesis to long days of polar summer.</title>
        <authorList>
            <person name="Tomasch J."/>
            <person name="Kopejtka K."/>
            <person name="Bily T."/>
            <person name="Gardiner A.T."/>
            <person name="Gardian Z."/>
            <person name="Shivaramu S."/>
            <person name="Koblizek M."/>
            <person name="Engelhardt F."/>
            <person name="Kaftan D."/>
        </authorList>
    </citation>
    <scope>NUCLEOTIDE SEQUENCE [LARGE SCALE GENOMIC DNA]</scope>
    <source>
        <strain evidence="18 19">R-30</strain>
    </source>
</reference>
<evidence type="ECO:0000313" key="19">
    <source>
        <dbReference type="Proteomes" id="UP001305521"/>
    </source>
</evidence>
<evidence type="ECO:0000256" key="8">
    <source>
        <dbReference type="ARBA" id="ARBA00022692"/>
    </source>
</evidence>
<gene>
    <name evidence="18" type="ORF">R9Z33_16800</name>
</gene>
<name>A0ABZ0PDV0_9PROT</name>
<dbReference type="GO" id="GO:0005524">
    <property type="term" value="F:ATP binding"/>
    <property type="evidence" value="ECO:0007669"/>
    <property type="project" value="UniProtKB-KW"/>
</dbReference>
<comment type="catalytic activity">
    <reaction evidence="1">
        <text>ATP + protein L-histidine = ADP + protein N-phospho-L-histidine.</text>
        <dbReference type="EC" id="2.7.13.3"/>
    </reaction>
</comment>
<protein>
    <recommendedName>
        <fullName evidence="3">histidine kinase</fullName>
        <ecNumber evidence="3">2.7.13.3</ecNumber>
    </recommendedName>
</protein>
<keyword evidence="6" id="KW-0597">Phosphoprotein</keyword>
<dbReference type="EMBL" id="CP137852">
    <property type="protein sequence ID" value="WPB83761.1"/>
    <property type="molecule type" value="Genomic_DNA"/>
</dbReference>
<evidence type="ECO:0000256" key="6">
    <source>
        <dbReference type="ARBA" id="ARBA00022553"/>
    </source>
</evidence>
<evidence type="ECO:0000256" key="12">
    <source>
        <dbReference type="ARBA" id="ARBA00022989"/>
    </source>
</evidence>
<keyword evidence="13" id="KW-0902">Two-component regulatory system</keyword>
<evidence type="ECO:0000256" key="9">
    <source>
        <dbReference type="ARBA" id="ARBA00022741"/>
    </source>
</evidence>
<dbReference type="PANTHER" id="PTHR44936">
    <property type="entry name" value="SENSOR PROTEIN CREC"/>
    <property type="match status" value="1"/>
</dbReference>
<dbReference type="CDD" id="cd00075">
    <property type="entry name" value="HATPase"/>
    <property type="match status" value="1"/>
</dbReference>
<dbReference type="SUPFAM" id="SSF47384">
    <property type="entry name" value="Homodimeric domain of signal transducing histidine kinase"/>
    <property type="match status" value="1"/>
</dbReference>
<evidence type="ECO:0000256" key="11">
    <source>
        <dbReference type="ARBA" id="ARBA00022840"/>
    </source>
</evidence>
<dbReference type="InterPro" id="IPR004358">
    <property type="entry name" value="Sig_transdc_His_kin-like_C"/>
</dbReference>
<sequence>MKVPWPRSLAGRITLLMLGGLTLLHVGSMIVHERALHGAESGARLERLAERLSAAAVTVAAVPEAARDAAAHALSLPGVELHWDRIPPVPEGEPPPSLAEAAARLGAGARLSWDPKAEPGHRVMGAIPLPDGAGWVVFGASWLAAPANPMERGAIVSMVAMALGIGIVSVLVVRWITRPLRRLADAADGIGHDLAARPLATEGPVEVRHAALAFNAMQGRIRRLVEDRTEALAAVSHDLRTPLARLRLRAGFLPEGEDRARMEADIAEMEAMVARTLDYIREGRDGEPVVPTDLAAILLTLASDASDAGHDVIYDGPARAVLPLRRVAAKRAFSNLVDNAVRHGAPPVRLTVQIERDALVVDVSDGGPGIAPDDRARALAPFQQLDMARGAGGSGLGLSIAQRFAEASGGTIELGHADQGGLAVRIALPRQQGVGR</sequence>
<feature type="transmembrane region" description="Helical" evidence="15">
    <location>
        <begin position="153"/>
        <end position="173"/>
    </location>
</feature>
<proteinExistence type="predicted"/>
<dbReference type="SMART" id="SM00304">
    <property type="entry name" value="HAMP"/>
    <property type="match status" value="1"/>
</dbReference>
<keyword evidence="12 15" id="KW-1133">Transmembrane helix</keyword>
<keyword evidence="4" id="KW-1003">Cell membrane</keyword>
<keyword evidence="10" id="KW-0418">Kinase</keyword>
<keyword evidence="11 18" id="KW-0067">ATP-binding</keyword>
<evidence type="ECO:0000256" key="7">
    <source>
        <dbReference type="ARBA" id="ARBA00022679"/>
    </source>
</evidence>
<dbReference type="PROSITE" id="PS50109">
    <property type="entry name" value="HIS_KIN"/>
    <property type="match status" value="1"/>
</dbReference>
<evidence type="ECO:0000256" key="3">
    <source>
        <dbReference type="ARBA" id="ARBA00012438"/>
    </source>
</evidence>
<dbReference type="SUPFAM" id="SSF55874">
    <property type="entry name" value="ATPase domain of HSP90 chaperone/DNA topoisomerase II/histidine kinase"/>
    <property type="match status" value="1"/>
</dbReference>
<feature type="transmembrane region" description="Helical" evidence="15">
    <location>
        <begin position="12"/>
        <end position="31"/>
    </location>
</feature>
<dbReference type="RefSeq" id="WP_318647718.1">
    <property type="nucleotide sequence ID" value="NZ_CP137852.1"/>
</dbReference>
<keyword evidence="19" id="KW-1185">Reference proteome</keyword>
<keyword evidence="9" id="KW-0547">Nucleotide-binding</keyword>
<comment type="subcellular location">
    <subcellularLocation>
        <location evidence="2">Cell inner membrane</location>
        <topology evidence="2">Multi-pass membrane protein</topology>
    </subcellularLocation>
</comment>
<dbReference type="CDD" id="cd00082">
    <property type="entry name" value="HisKA"/>
    <property type="match status" value="1"/>
</dbReference>
<dbReference type="SMART" id="SM00388">
    <property type="entry name" value="HisKA"/>
    <property type="match status" value="1"/>
</dbReference>
<dbReference type="InterPro" id="IPR036097">
    <property type="entry name" value="HisK_dim/P_sf"/>
</dbReference>
<organism evidence="18 19">
    <name type="scientific">Sediminicoccus rosea</name>
    <dbReference type="NCBI Taxonomy" id="1225128"/>
    <lineage>
        <taxon>Bacteria</taxon>
        <taxon>Pseudomonadati</taxon>
        <taxon>Pseudomonadota</taxon>
        <taxon>Alphaproteobacteria</taxon>
        <taxon>Acetobacterales</taxon>
        <taxon>Roseomonadaceae</taxon>
        <taxon>Sediminicoccus</taxon>
    </lineage>
</organism>
<dbReference type="InterPro" id="IPR003661">
    <property type="entry name" value="HisK_dim/P_dom"/>
</dbReference>
<dbReference type="InterPro" id="IPR003594">
    <property type="entry name" value="HATPase_dom"/>
</dbReference>
<keyword evidence="7" id="KW-0808">Transferase</keyword>
<evidence type="ECO:0000256" key="14">
    <source>
        <dbReference type="ARBA" id="ARBA00023136"/>
    </source>
</evidence>
<evidence type="ECO:0000256" key="13">
    <source>
        <dbReference type="ARBA" id="ARBA00023012"/>
    </source>
</evidence>
<evidence type="ECO:0000256" key="5">
    <source>
        <dbReference type="ARBA" id="ARBA00022519"/>
    </source>
</evidence>
<evidence type="ECO:0000256" key="10">
    <source>
        <dbReference type="ARBA" id="ARBA00022777"/>
    </source>
</evidence>
<evidence type="ECO:0000256" key="2">
    <source>
        <dbReference type="ARBA" id="ARBA00004429"/>
    </source>
</evidence>
<keyword evidence="8 15" id="KW-0812">Transmembrane</keyword>
<dbReference type="Pfam" id="PF00672">
    <property type="entry name" value="HAMP"/>
    <property type="match status" value="1"/>
</dbReference>
<evidence type="ECO:0000256" key="15">
    <source>
        <dbReference type="SAM" id="Phobius"/>
    </source>
</evidence>
<dbReference type="InterPro" id="IPR005467">
    <property type="entry name" value="His_kinase_dom"/>
</dbReference>
<evidence type="ECO:0000259" key="16">
    <source>
        <dbReference type="PROSITE" id="PS50109"/>
    </source>
</evidence>
<evidence type="ECO:0000256" key="4">
    <source>
        <dbReference type="ARBA" id="ARBA00022475"/>
    </source>
</evidence>
<evidence type="ECO:0000259" key="17">
    <source>
        <dbReference type="PROSITE" id="PS50885"/>
    </source>
</evidence>
<dbReference type="InterPro" id="IPR050980">
    <property type="entry name" value="2C_sensor_his_kinase"/>
</dbReference>
<dbReference type="PANTHER" id="PTHR44936:SF5">
    <property type="entry name" value="SENSOR HISTIDINE KINASE ENVZ"/>
    <property type="match status" value="1"/>
</dbReference>
<dbReference type="InterPro" id="IPR036890">
    <property type="entry name" value="HATPase_C_sf"/>
</dbReference>
<dbReference type="PRINTS" id="PR00344">
    <property type="entry name" value="BCTRLSENSOR"/>
</dbReference>
<evidence type="ECO:0000256" key="1">
    <source>
        <dbReference type="ARBA" id="ARBA00000085"/>
    </source>
</evidence>
<keyword evidence="5" id="KW-0997">Cell inner membrane</keyword>
<dbReference type="Gene3D" id="3.30.565.10">
    <property type="entry name" value="Histidine kinase-like ATPase, C-terminal domain"/>
    <property type="match status" value="1"/>
</dbReference>
<dbReference type="Pfam" id="PF00512">
    <property type="entry name" value="HisKA"/>
    <property type="match status" value="1"/>
</dbReference>
<evidence type="ECO:0000313" key="18">
    <source>
        <dbReference type="EMBL" id="WPB83761.1"/>
    </source>
</evidence>
<dbReference type="PROSITE" id="PS50885">
    <property type="entry name" value="HAMP"/>
    <property type="match status" value="1"/>
</dbReference>
<dbReference type="Pfam" id="PF02518">
    <property type="entry name" value="HATPase_c"/>
    <property type="match status" value="1"/>
</dbReference>
<dbReference type="EC" id="2.7.13.3" evidence="3"/>
<feature type="domain" description="HAMP" evidence="17">
    <location>
        <begin position="174"/>
        <end position="226"/>
    </location>
</feature>
<dbReference type="CDD" id="cd06225">
    <property type="entry name" value="HAMP"/>
    <property type="match status" value="1"/>
</dbReference>